<feature type="domain" description="AAA" evidence="1">
    <location>
        <begin position="6"/>
        <end position="192"/>
    </location>
</feature>
<sequence>MPAPPRIISVVNEKGGVGKTTTAAHLARAIALQGPTVVLVDMDGQATATKYMLGREDGRPPDIDRSVYDLLTNPDLDGLDVIRLSDRFQTGVIPSSIDLKTWFLDIVFEGEPVDLVEPILSRRLDATSESLRDATGEPIDFFLIDAPPSFGSLYLQALMASDELLIPVTLETLSIEGIYTFTETLEQLEATIDYEPEILGILPCMVDGRRTTQTPKKLSELRDAFGPLLPPEETYVPINSELAQAQHSLPGPSNAALRAYRNLGQWVLENDR</sequence>
<dbReference type="Pfam" id="PF13614">
    <property type="entry name" value="AAA_31"/>
    <property type="match status" value="1"/>
</dbReference>
<dbReference type="CDD" id="cd02042">
    <property type="entry name" value="ParAB_family"/>
    <property type="match status" value="1"/>
</dbReference>
<dbReference type="PANTHER" id="PTHR13696">
    <property type="entry name" value="P-LOOP CONTAINING NUCLEOSIDE TRIPHOSPHATE HYDROLASE"/>
    <property type="match status" value="1"/>
</dbReference>
<dbReference type="AlphaFoldDB" id="A0A9X2Q4C4"/>
<evidence type="ECO:0000313" key="2">
    <source>
        <dbReference type="EMBL" id="MCS3709860.1"/>
    </source>
</evidence>
<evidence type="ECO:0000259" key="1">
    <source>
        <dbReference type="Pfam" id="PF13614"/>
    </source>
</evidence>
<dbReference type="EMBL" id="JANUAE010000004">
    <property type="protein sequence ID" value="MCS3709860.1"/>
    <property type="molecule type" value="Genomic_DNA"/>
</dbReference>
<dbReference type="PANTHER" id="PTHR13696:SF99">
    <property type="entry name" value="COBYRINIC ACID AC-DIAMIDE SYNTHASE"/>
    <property type="match status" value="1"/>
</dbReference>
<dbReference type="Proteomes" id="UP001155057">
    <property type="component" value="Unassembled WGS sequence"/>
</dbReference>
<evidence type="ECO:0000313" key="3">
    <source>
        <dbReference type="Proteomes" id="UP001155057"/>
    </source>
</evidence>
<gene>
    <name evidence="2" type="ORF">GGP61_001464</name>
</gene>
<reference evidence="2" key="1">
    <citation type="submission" date="2022-08" db="EMBL/GenBank/DDBJ databases">
        <title>Genomic Encyclopedia of Type Strains, Phase V (KMG-V): Genome sequencing to study the core and pangenomes of soil and plant-associated prokaryotes.</title>
        <authorList>
            <person name="Whitman W."/>
        </authorList>
    </citation>
    <scope>NUCLEOTIDE SEQUENCE</scope>
    <source>
        <strain evidence="2">SP3049</strain>
    </source>
</reference>
<comment type="caution">
    <text evidence="2">The sequence shown here is derived from an EMBL/GenBank/DDBJ whole genome shotgun (WGS) entry which is preliminary data.</text>
</comment>
<dbReference type="SUPFAM" id="SSF52540">
    <property type="entry name" value="P-loop containing nucleoside triphosphate hydrolases"/>
    <property type="match status" value="1"/>
</dbReference>
<organism evidence="2 3">
    <name type="scientific">Salinibacter ruber</name>
    <dbReference type="NCBI Taxonomy" id="146919"/>
    <lineage>
        <taxon>Bacteria</taxon>
        <taxon>Pseudomonadati</taxon>
        <taxon>Rhodothermota</taxon>
        <taxon>Rhodothermia</taxon>
        <taxon>Rhodothermales</taxon>
        <taxon>Salinibacteraceae</taxon>
        <taxon>Salinibacter</taxon>
    </lineage>
</organism>
<dbReference type="Gene3D" id="3.40.50.300">
    <property type="entry name" value="P-loop containing nucleotide triphosphate hydrolases"/>
    <property type="match status" value="1"/>
</dbReference>
<name>A0A9X2Q4C4_9BACT</name>
<dbReference type="RefSeq" id="WP_259123783.1">
    <property type="nucleotide sequence ID" value="NZ_JANTZO010000005.1"/>
</dbReference>
<protein>
    <submittedName>
        <fullName evidence="2">Chromosome partitioning protein</fullName>
    </submittedName>
</protein>
<dbReference type="InterPro" id="IPR025669">
    <property type="entry name" value="AAA_dom"/>
</dbReference>
<accession>A0A9X2Q4C4</accession>
<proteinExistence type="predicted"/>
<dbReference type="InterPro" id="IPR050678">
    <property type="entry name" value="DNA_Partitioning_ATPase"/>
</dbReference>
<dbReference type="InterPro" id="IPR027417">
    <property type="entry name" value="P-loop_NTPase"/>
</dbReference>